<keyword evidence="2" id="KW-0378">Hydrolase</keyword>
<feature type="domain" description="Metallo-beta-lactamase" evidence="1">
    <location>
        <begin position="169"/>
        <end position="355"/>
    </location>
</feature>
<name>A0AAF0DPY2_9BASI</name>
<accession>A0AAF0DPY2</accession>
<dbReference type="EC" id="3.1.4.54" evidence="2"/>
<dbReference type="AlphaFoldDB" id="A0AAF0DPY2"/>
<dbReference type="InterPro" id="IPR001279">
    <property type="entry name" value="Metallo-B-lactamas"/>
</dbReference>
<dbReference type="GO" id="GO:0070292">
    <property type="term" value="P:N-acylphosphatidylethanolamine metabolic process"/>
    <property type="evidence" value="ECO:0007669"/>
    <property type="project" value="TreeGrafter"/>
</dbReference>
<dbReference type="InterPro" id="IPR036866">
    <property type="entry name" value="RibonucZ/Hydroxyglut_hydro"/>
</dbReference>
<dbReference type="Gene3D" id="3.60.15.10">
    <property type="entry name" value="Ribonuclease Z/Hydroxyacylglutathione hydrolase-like"/>
    <property type="match status" value="1"/>
</dbReference>
<evidence type="ECO:0000313" key="2">
    <source>
        <dbReference type="EMBL" id="WFC93875.1"/>
    </source>
</evidence>
<keyword evidence="3" id="KW-1185">Reference proteome</keyword>
<proteinExistence type="predicted"/>
<dbReference type="EMBL" id="CP119951">
    <property type="protein sequence ID" value="WFC93875.1"/>
    <property type="molecule type" value="Genomic_DNA"/>
</dbReference>
<dbReference type="GO" id="GO:0070291">
    <property type="term" value="P:N-acylethanolamine metabolic process"/>
    <property type="evidence" value="ECO:0007669"/>
    <property type="project" value="TreeGrafter"/>
</dbReference>
<organism evidence="2 3">
    <name type="scientific">Malassezia brasiliensis</name>
    <dbReference type="NCBI Taxonomy" id="1821822"/>
    <lineage>
        <taxon>Eukaryota</taxon>
        <taxon>Fungi</taxon>
        <taxon>Dikarya</taxon>
        <taxon>Basidiomycota</taxon>
        <taxon>Ustilaginomycotina</taxon>
        <taxon>Malasseziomycetes</taxon>
        <taxon>Malasseziales</taxon>
        <taxon>Malasseziaceae</taxon>
        <taxon>Malassezia</taxon>
    </lineage>
</organism>
<evidence type="ECO:0000259" key="1">
    <source>
        <dbReference type="Pfam" id="PF12706"/>
    </source>
</evidence>
<sequence length="399" mass="45141">MEVLRALGRSPGRSLGYALGAWAGAWGIFYLFQETHRHLALRVRQRNYPLQSRDDQNDAAWFGCASEKERANIISRFAPLRFCGRYLNVTPEWREQGMWEWIWWKVVHSALYHGRFGWDGGFAQDEQTEEGRKKIEALLPVQPLDTERLWGSGTEPAAPASGITYTWYIRNIDVVLVSHNHFDHLDLSIVPHIPRHARWVVPQNVAPLLVRSGVRPEQITELSWWEEAQTAFRVKVQADGGVRSAGRTLRVAAVPASHWSARTPLDTNKSLWNSYAVQVQAADEADARLFFCGDSGYSPSLFQAVGRLYGPFALAAIPIGSYEPRWHLGLQHMDPRGSVCVARDVGARTSFAMHWGTWNMSDERWDDPPKDLAQALQLERLPTAFLRTVPFGATQSVSV</sequence>
<dbReference type="Pfam" id="PF12706">
    <property type="entry name" value="Lactamase_B_2"/>
    <property type="match status" value="1"/>
</dbReference>
<dbReference type="GO" id="GO:0005737">
    <property type="term" value="C:cytoplasm"/>
    <property type="evidence" value="ECO:0007669"/>
    <property type="project" value="TreeGrafter"/>
</dbReference>
<protein>
    <submittedName>
        <fullName evidence="2">N-acetylphosphatidylethanolamine-hydrolyzing phospholipase D</fullName>
        <ecNumber evidence="2">3.1.4.54</ecNumber>
    </submittedName>
</protein>
<reference evidence="2" key="1">
    <citation type="submission" date="2023-03" db="EMBL/GenBank/DDBJ databases">
        <title>Mating type loci evolution in Malassezia.</title>
        <authorList>
            <person name="Coelho M.A."/>
        </authorList>
    </citation>
    <scope>NUCLEOTIDE SEQUENCE</scope>
    <source>
        <strain evidence="2">CBS 14135</strain>
    </source>
</reference>
<dbReference type="PANTHER" id="PTHR15032:SF35">
    <property type="entry name" value="METALLO-BETA-LACTAMASE DOMAIN-CONTAINING PROTEIN"/>
    <property type="match status" value="1"/>
</dbReference>
<dbReference type="SUPFAM" id="SSF56281">
    <property type="entry name" value="Metallo-hydrolase/oxidoreductase"/>
    <property type="match status" value="1"/>
</dbReference>
<dbReference type="GO" id="GO:0070290">
    <property type="term" value="F:N-acylphosphatidylethanolamine-specific phospholipase D activity"/>
    <property type="evidence" value="ECO:0007669"/>
    <property type="project" value="UniProtKB-EC"/>
</dbReference>
<dbReference type="PANTHER" id="PTHR15032">
    <property type="entry name" value="N-ACYL-PHOSPHATIDYLETHANOLAMINE-HYDROLYZING PHOSPHOLIPASE D"/>
    <property type="match status" value="1"/>
</dbReference>
<gene>
    <name evidence="2" type="ORF">MBRA1_000501</name>
</gene>
<dbReference type="Proteomes" id="UP001216638">
    <property type="component" value="Chromosome 1"/>
</dbReference>
<evidence type="ECO:0000313" key="3">
    <source>
        <dbReference type="Proteomes" id="UP001216638"/>
    </source>
</evidence>